<dbReference type="GO" id="GO:0004106">
    <property type="term" value="F:chorismate mutase activity"/>
    <property type="evidence" value="ECO:0007669"/>
    <property type="project" value="UniProtKB-EC"/>
</dbReference>
<dbReference type="InterPro" id="IPR002701">
    <property type="entry name" value="CM_II_prokaryot"/>
</dbReference>
<dbReference type="Proteomes" id="UP000778970">
    <property type="component" value="Unassembled WGS sequence"/>
</dbReference>
<dbReference type="PROSITE" id="PS51168">
    <property type="entry name" value="CHORISMATE_MUT_2"/>
    <property type="match status" value="1"/>
</dbReference>
<dbReference type="SUPFAM" id="SSF48600">
    <property type="entry name" value="Chorismate mutase II"/>
    <property type="match status" value="1"/>
</dbReference>
<reference evidence="3" key="1">
    <citation type="submission" date="2017-08" db="EMBL/GenBank/DDBJ databases">
        <authorList>
            <person name="Imhoff J.F."/>
            <person name="Rahn T."/>
            <person name="Kuenzel S."/>
            <person name="Neulinger S.C."/>
        </authorList>
    </citation>
    <scope>NUCLEOTIDE SEQUENCE</scope>
    <source>
        <strain evidence="3">DSM 9154</strain>
    </source>
</reference>
<evidence type="ECO:0000259" key="2">
    <source>
        <dbReference type="PROSITE" id="PS51168"/>
    </source>
</evidence>
<comment type="caution">
    <text evidence="3">The sequence shown here is derived from an EMBL/GenBank/DDBJ whole genome shotgun (WGS) entry which is preliminary data.</text>
</comment>
<evidence type="ECO:0000256" key="1">
    <source>
        <dbReference type="ARBA" id="ARBA00012404"/>
    </source>
</evidence>
<dbReference type="EC" id="5.4.99.5" evidence="1"/>
<feature type="domain" description="Chorismate mutase" evidence="2">
    <location>
        <begin position="2"/>
        <end position="91"/>
    </location>
</feature>
<dbReference type="InterPro" id="IPR036979">
    <property type="entry name" value="CM_dom_sf"/>
</dbReference>
<keyword evidence="4" id="KW-1185">Reference proteome</keyword>
<dbReference type="RefSeq" id="WP_027287284.1">
    <property type="nucleotide sequence ID" value="NZ_NRRE01000020.1"/>
</dbReference>
<organism evidence="3 4">
    <name type="scientific">Rhodovibrio salinarum</name>
    <dbReference type="NCBI Taxonomy" id="1087"/>
    <lineage>
        <taxon>Bacteria</taxon>
        <taxon>Pseudomonadati</taxon>
        <taxon>Pseudomonadota</taxon>
        <taxon>Alphaproteobacteria</taxon>
        <taxon>Rhodospirillales</taxon>
        <taxon>Rhodovibrionaceae</taxon>
        <taxon>Rhodovibrio</taxon>
    </lineage>
</organism>
<protein>
    <recommendedName>
        <fullName evidence="1">chorismate mutase</fullName>
        <ecNumber evidence="1">5.4.99.5</ecNumber>
    </recommendedName>
</protein>
<gene>
    <name evidence="3" type="ORF">CKO21_06135</name>
</gene>
<reference evidence="3" key="2">
    <citation type="journal article" date="2020" name="Microorganisms">
        <title>Osmotic Adaptation and Compatible Solute Biosynthesis of Phototrophic Bacteria as Revealed from Genome Analyses.</title>
        <authorList>
            <person name="Imhoff J.F."/>
            <person name="Rahn T."/>
            <person name="Kunzel S."/>
            <person name="Keller A."/>
            <person name="Neulinger S.C."/>
        </authorList>
    </citation>
    <scope>NUCLEOTIDE SEQUENCE</scope>
    <source>
        <strain evidence="3">DSM 9154</strain>
    </source>
</reference>
<evidence type="ECO:0000313" key="4">
    <source>
        <dbReference type="Proteomes" id="UP000778970"/>
    </source>
</evidence>
<dbReference type="SMART" id="SM00830">
    <property type="entry name" value="CM_2"/>
    <property type="match status" value="1"/>
</dbReference>
<accession>A0A934UZS4</accession>
<dbReference type="Gene3D" id="1.20.59.10">
    <property type="entry name" value="Chorismate mutase"/>
    <property type="match status" value="1"/>
</dbReference>
<evidence type="ECO:0000313" key="3">
    <source>
        <dbReference type="EMBL" id="MBK1696821.1"/>
    </source>
</evidence>
<dbReference type="InterPro" id="IPR036263">
    <property type="entry name" value="Chorismate_II_sf"/>
</dbReference>
<proteinExistence type="predicted"/>
<dbReference type="GO" id="GO:0046417">
    <property type="term" value="P:chorismate metabolic process"/>
    <property type="evidence" value="ECO:0007669"/>
    <property type="project" value="InterPro"/>
</dbReference>
<name>A0A934UZS4_9PROT</name>
<sequence>MPNDPSTLADLRQEIDQIDDAIHDQLMRRGELQAAIGRAKTGSEVYLRPGREAIVLRRLIARHQGAFPKAVLVRIWREIFAAGLSLQNQFSVATLGGQKNAPLANLARDHFGSLTAIHALPSAQRVLQLVSEGEATVGVLPMPESEESDPWWRRMARSGERVPRVIARLPFAPPISTAGQTEGLAVGLSQQEDTGDDRAYIVVETDHTTSRSALKRAVERGGFTVVDWKYCTGESDAALYLVEVTGCIAPDDPRLARLAGDDTPIVAAWSVGGYARPLDADALV</sequence>
<dbReference type="AlphaFoldDB" id="A0A934UZS4"/>
<dbReference type="Pfam" id="PF01817">
    <property type="entry name" value="CM_2"/>
    <property type="match status" value="1"/>
</dbReference>
<dbReference type="EMBL" id="NRRE01000020">
    <property type="protein sequence ID" value="MBK1696821.1"/>
    <property type="molecule type" value="Genomic_DNA"/>
</dbReference>